<dbReference type="OrthoDB" id="9790390at2"/>
<reference evidence="3 4" key="1">
    <citation type="submission" date="2018-09" db="EMBL/GenBank/DDBJ databases">
        <title>Phylogeny of the Shewanellaceae, and recommendation for two new genera, Pseudoshewanella and Parashewanella.</title>
        <authorList>
            <person name="Wang G."/>
        </authorList>
    </citation>
    <scope>NUCLEOTIDE SEQUENCE [LARGE SCALE GENOMIC DNA]</scope>
    <source>
        <strain evidence="3 4">C51</strain>
    </source>
</reference>
<dbReference type="SUPFAM" id="SSF52833">
    <property type="entry name" value="Thioredoxin-like"/>
    <property type="match status" value="1"/>
</dbReference>
<dbReference type="InterPro" id="IPR011990">
    <property type="entry name" value="TPR-like_helical_dom_sf"/>
</dbReference>
<evidence type="ECO:0000313" key="3">
    <source>
        <dbReference type="EMBL" id="RLV61047.1"/>
    </source>
</evidence>
<organism evidence="3 4">
    <name type="scientific">Parashewanella curva</name>
    <dbReference type="NCBI Taxonomy" id="2338552"/>
    <lineage>
        <taxon>Bacteria</taxon>
        <taxon>Pseudomonadati</taxon>
        <taxon>Pseudomonadota</taxon>
        <taxon>Gammaproteobacteria</taxon>
        <taxon>Alteromonadales</taxon>
        <taxon>Shewanellaceae</taxon>
        <taxon>Parashewanella</taxon>
    </lineage>
</organism>
<protein>
    <submittedName>
        <fullName evidence="3">Co-chaperone YbbN</fullName>
    </submittedName>
</protein>
<accession>A0A3L8Q052</accession>
<dbReference type="AlphaFoldDB" id="A0A3L8Q052"/>
<evidence type="ECO:0000313" key="4">
    <source>
        <dbReference type="Proteomes" id="UP000281474"/>
    </source>
</evidence>
<keyword evidence="1" id="KW-0175">Coiled coil</keyword>
<dbReference type="Pfam" id="PF14561">
    <property type="entry name" value="TPR_20"/>
    <property type="match status" value="1"/>
</dbReference>
<dbReference type="Gene3D" id="1.25.40.10">
    <property type="entry name" value="Tetratricopeptide repeat domain"/>
    <property type="match status" value="2"/>
</dbReference>
<dbReference type="Gene3D" id="3.40.30.10">
    <property type="entry name" value="Glutaredoxin"/>
    <property type="match status" value="1"/>
</dbReference>
<dbReference type="Pfam" id="PF14559">
    <property type="entry name" value="TPR_19"/>
    <property type="match status" value="1"/>
</dbReference>
<dbReference type="PANTHER" id="PTHR45663:SF11">
    <property type="entry name" value="GEO12009P1"/>
    <property type="match status" value="1"/>
</dbReference>
<evidence type="ECO:0000259" key="2">
    <source>
        <dbReference type="Pfam" id="PF00085"/>
    </source>
</evidence>
<proteinExistence type="predicted"/>
<sequence>MSNIIALTKENIQQVVDASKEHLVVMVFTSQQQQETLAFQQEMQNIAVENSSRFILATVDCDTQIEIAQYFQIQSLPTTLLLSKGQPIDGFAGVKARLEILEVLEKHLPAQWQLNLAQAKQILAKEERNAEELSQALELLKAAYQDSQVAEVALAFADVSLLVGEVAQAETLLESIGLANQDSYYQSLMAKLDLAKDAADTPEIRELQQAFEATPTDLVVLTNLAKALHQVNRNEEALDLLFTVLKKDMSAQNGDVKHVFMEILTAIGQGNTLANQYRRQLYTLLY</sequence>
<dbReference type="InterPro" id="IPR013766">
    <property type="entry name" value="Thioredoxin_domain"/>
</dbReference>
<comment type="caution">
    <text evidence="3">The sequence shown here is derived from an EMBL/GenBank/DDBJ whole genome shotgun (WGS) entry which is preliminary data.</text>
</comment>
<dbReference type="GO" id="GO:0006950">
    <property type="term" value="P:response to stress"/>
    <property type="evidence" value="ECO:0007669"/>
    <property type="project" value="UniProtKB-ARBA"/>
</dbReference>
<dbReference type="RefSeq" id="WP_121837747.1">
    <property type="nucleotide sequence ID" value="NZ_ML014758.1"/>
</dbReference>
<dbReference type="PANTHER" id="PTHR45663">
    <property type="entry name" value="GEO12009P1"/>
    <property type="match status" value="1"/>
</dbReference>
<dbReference type="Pfam" id="PF00085">
    <property type="entry name" value="Thioredoxin"/>
    <property type="match status" value="1"/>
</dbReference>
<dbReference type="Proteomes" id="UP000281474">
    <property type="component" value="Unassembled WGS sequence"/>
</dbReference>
<feature type="coiled-coil region" evidence="1">
    <location>
        <begin position="116"/>
        <end position="150"/>
    </location>
</feature>
<dbReference type="CDD" id="cd02956">
    <property type="entry name" value="ybbN"/>
    <property type="match status" value="1"/>
</dbReference>
<gene>
    <name evidence="3" type="ORF">D5018_04190</name>
</gene>
<feature type="domain" description="Thioredoxin" evidence="2">
    <location>
        <begin position="4"/>
        <end position="105"/>
    </location>
</feature>
<dbReference type="GO" id="GO:0005737">
    <property type="term" value="C:cytoplasm"/>
    <property type="evidence" value="ECO:0007669"/>
    <property type="project" value="TreeGrafter"/>
</dbReference>
<evidence type="ECO:0000256" key="1">
    <source>
        <dbReference type="SAM" id="Coils"/>
    </source>
</evidence>
<keyword evidence="4" id="KW-1185">Reference proteome</keyword>
<dbReference type="EMBL" id="QZEI01000009">
    <property type="protein sequence ID" value="RLV61047.1"/>
    <property type="molecule type" value="Genomic_DNA"/>
</dbReference>
<dbReference type="InterPro" id="IPR036249">
    <property type="entry name" value="Thioredoxin-like_sf"/>
</dbReference>
<dbReference type="GO" id="GO:0015035">
    <property type="term" value="F:protein-disulfide reductase activity"/>
    <property type="evidence" value="ECO:0007669"/>
    <property type="project" value="TreeGrafter"/>
</dbReference>
<name>A0A3L8Q052_9GAMM</name>